<accession>A0ABX0JGQ6</accession>
<evidence type="ECO:0000256" key="2">
    <source>
        <dbReference type="ARBA" id="ARBA00022741"/>
    </source>
</evidence>
<keyword evidence="4" id="KW-0342">GTP-binding</keyword>
<evidence type="ECO:0000313" key="8">
    <source>
        <dbReference type="Proteomes" id="UP001165962"/>
    </source>
</evidence>
<dbReference type="InterPro" id="IPR045063">
    <property type="entry name" value="Dynamin_N"/>
</dbReference>
<feature type="domain" description="Dynamin N-terminal" evidence="6">
    <location>
        <begin position="233"/>
        <end position="395"/>
    </location>
</feature>
<dbReference type="PANTHER" id="PTHR10465:SF0">
    <property type="entry name" value="SARCALUMENIN"/>
    <property type="match status" value="1"/>
</dbReference>
<keyword evidence="3" id="KW-0378">Hydrolase</keyword>
<keyword evidence="8" id="KW-1185">Reference proteome</keyword>
<evidence type="ECO:0000259" key="6">
    <source>
        <dbReference type="Pfam" id="PF00350"/>
    </source>
</evidence>
<reference evidence="7" key="1">
    <citation type="submission" date="2020-03" db="EMBL/GenBank/DDBJ databases">
        <title>Draft sequencing of Paenibacilllus sp. S3N08.</title>
        <authorList>
            <person name="Kim D.-U."/>
        </authorList>
    </citation>
    <scope>NUCLEOTIDE SEQUENCE</scope>
    <source>
        <strain evidence="7">S3N08</strain>
    </source>
</reference>
<organism evidence="7 8">
    <name type="scientific">Paenibacillus agricola</name>
    <dbReference type="NCBI Taxonomy" id="2716264"/>
    <lineage>
        <taxon>Bacteria</taxon>
        <taxon>Bacillati</taxon>
        <taxon>Bacillota</taxon>
        <taxon>Bacilli</taxon>
        <taxon>Bacillales</taxon>
        <taxon>Paenibacillaceae</taxon>
        <taxon>Paenibacillus</taxon>
    </lineage>
</organism>
<comment type="subcellular location">
    <subcellularLocation>
        <location evidence="1">Membrane</location>
    </subcellularLocation>
</comment>
<dbReference type="Proteomes" id="UP001165962">
    <property type="component" value="Unassembled WGS sequence"/>
</dbReference>
<keyword evidence="2" id="KW-0547">Nucleotide-binding</keyword>
<comment type="caution">
    <text evidence="7">The sequence shown here is derived from an EMBL/GenBank/DDBJ whole genome shotgun (WGS) entry which is preliminary data.</text>
</comment>
<gene>
    <name evidence="7" type="ORF">G9U52_31875</name>
</gene>
<evidence type="ECO:0000313" key="7">
    <source>
        <dbReference type="EMBL" id="NHN34396.1"/>
    </source>
</evidence>
<sequence>MKPTITFSGKDIFFTNLDGKHTLSPYYYYEHDHMIVGNQVNRAIDLYPMSISNIYMEKDETKMESFLKTLHLYTIQRFNISNYNIQVESRLKVLHLLIKRSLPNQIVETINNRHIGKLSMEWDNEVQEALSSVIATHLMYTEEVSSYLYPVVKRIIHLRIANHLHELLEHGTTRVDLKVVDERATVQVIRKEVGLDIPALLRLINLYKHPQIKEEKILKALYEMYDDNFKVTFISPFSFGKSTLINGILGENLLKMDIRAETAIVTKVISADANRLYAKYKDNRIDRYTFDSYNELREKLAGLNGVRSDEVPLEVQIYHTLEHLPCVTIIDAPGLNSRHADHNNKALDAFQMSDLVLFLINPAHIGEANFSRQIKEFIDSMNEDESKVYGFVLSKLDLYSDDYELVIKELEIVLKDLDPSYNTNHVFFVSGYFALIGKQLRDDKIQLTDVRKSQGVFVLENDEIISGRSIEKHHARALLQFSQIERLEQFIKERGVGRYDSNQFDLGRREQEAIGHTTRS</sequence>
<evidence type="ECO:0000256" key="4">
    <source>
        <dbReference type="ARBA" id="ARBA00023134"/>
    </source>
</evidence>
<dbReference type="SUPFAM" id="SSF52540">
    <property type="entry name" value="P-loop containing nucleoside triphosphate hydrolases"/>
    <property type="match status" value="1"/>
</dbReference>
<dbReference type="EMBL" id="JAAOIW010000018">
    <property type="protein sequence ID" value="NHN34396.1"/>
    <property type="molecule type" value="Genomic_DNA"/>
</dbReference>
<dbReference type="Gene3D" id="3.40.50.300">
    <property type="entry name" value="P-loop containing nucleotide triphosphate hydrolases"/>
    <property type="match status" value="1"/>
</dbReference>
<proteinExistence type="predicted"/>
<dbReference type="InterPro" id="IPR027094">
    <property type="entry name" value="Mitofusin_fam"/>
</dbReference>
<protein>
    <recommendedName>
        <fullName evidence="6">Dynamin N-terminal domain-containing protein</fullName>
    </recommendedName>
</protein>
<dbReference type="Pfam" id="PF00350">
    <property type="entry name" value="Dynamin_N"/>
    <property type="match status" value="1"/>
</dbReference>
<evidence type="ECO:0000256" key="5">
    <source>
        <dbReference type="ARBA" id="ARBA00023136"/>
    </source>
</evidence>
<dbReference type="RefSeq" id="WP_166155294.1">
    <property type="nucleotide sequence ID" value="NZ_JAAOIW010000018.1"/>
</dbReference>
<dbReference type="PANTHER" id="PTHR10465">
    <property type="entry name" value="TRANSMEMBRANE GTPASE FZO1"/>
    <property type="match status" value="1"/>
</dbReference>
<evidence type="ECO:0000256" key="1">
    <source>
        <dbReference type="ARBA" id="ARBA00004370"/>
    </source>
</evidence>
<dbReference type="InterPro" id="IPR027417">
    <property type="entry name" value="P-loop_NTPase"/>
</dbReference>
<evidence type="ECO:0000256" key="3">
    <source>
        <dbReference type="ARBA" id="ARBA00022801"/>
    </source>
</evidence>
<name>A0ABX0JGQ6_9BACL</name>
<keyword evidence="5" id="KW-0472">Membrane</keyword>